<reference evidence="2" key="1">
    <citation type="submission" date="2024-06" db="EMBL/GenBank/DDBJ databases">
        <title>Sequencing and assembly of the genome of Dyadobacter sp. strain 676, a symbiont of Cyamopsis tetragonoloba.</title>
        <authorList>
            <person name="Guro P."/>
            <person name="Sazanova A."/>
            <person name="Kuznetsova I."/>
            <person name="Belimov A."/>
            <person name="Safronova V."/>
        </authorList>
    </citation>
    <scope>NUCLEOTIDE SEQUENCE</scope>
    <source>
        <strain evidence="2">676</strain>
    </source>
</reference>
<protein>
    <submittedName>
        <fullName evidence="2">DUF1440 domain-containing protein</fullName>
    </submittedName>
</protein>
<feature type="transmembrane region" description="Helical" evidence="1">
    <location>
        <begin position="134"/>
        <end position="152"/>
    </location>
</feature>
<dbReference type="AlphaFoldDB" id="A0AAU8FL23"/>
<proteinExistence type="predicted"/>
<organism evidence="2">
    <name type="scientific">Dyadobacter sp. 676</name>
    <dbReference type="NCBI Taxonomy" id="3088362"/>
    <lineage>
        <taxon>Bacteria</taxon>
        <taxon>Pseudomonadati</taxon>
        <taxon>Bacteroidota</taxon>
        <taxon>Cytophagia</taxon>
        <taxon>Cytophagales</taxon>
        <taxon>Spirosomataceae</taxon>
        <taxon>Dyadobacter</taxon>
    </lineage>
</organism>
<gene>
    <name evidence="2" type="ORF">ABV298_29870</name>
</gene>
<dbReference type="EMBL" id="CP159289">
    <property type="protein sequence ID" value="XCH24460.1"/>
    <property type="molecule type" value="Genomic_DNA"/>
</dbReference>
<feature type="transmembrane region" description="Helical" evidence="1">
    <location>
        <begin position="65"/>
        <end position="87"/>
    </location>
</feature>
<sequence>MSALKISRSGRNTILSATLIAGTLDILAAFLVYTVILEQTSPARILMSIASGIFGKAAYSGGTPMIVTGLVLHFLIAFIFSVFYYLVYPGLAFLRHRKLLAGILYGIFIWLVMNLGVLQIVFGGMPLPDPGAALLGMGLVIVAVGIPISYIVSASGRR</sequence>
<name>A0AAU8FL23_9BACT</name>
<dbReference type="RefSeq" id="WP_353719778.1">
    <property type="nucleotide sequence ID" value="NZ_CP159289.1"/>
</dbReference>
<keyword evidence="1" id="KW-0812">Transmembrane</keyword>
<accession>A0AAU8FL23</accession>
<feature type="transmembrane region" description="Helical" evidence="1">
    <location>
        <begin position="12"/>
        <end position="36"/>
    </location>
</feature>
<keyword evidence="1" id="KW-1133">Transmembrane helix</keyword>
<evidence type="ECO:0000256" key="1">
    <source>
        <dbReference type="SAM" id="Phobius"/>
    </source>
</evidence>
<keyword evidence="1" id="KW-0472">Membrane</keyword>
<evidence type="ECO:0000313" key="2">
    <source>
        <dbReference type="EMBL" id="XCH24460.1"/>
    </source>
</evidence>
<feature type="transmembrane region" description="Helical" evidence="1">
    <location>
        <begin position="99"/>
        <end position="122"/>
    </location>
</feature>